<dbReference type="Proteomes" id="UP000001955">
    <property type="component" value="Chromosome"/>
</dbReference>
<dbReference type="EMBL" id="CP001560">
    <property type="protein sequence ID" value="AFJ47563.1"/>
    <property type="molecule type" value="Genomic_DNA"/>
</dbReference>
<dbReference type="STRING" id="630626.EBL_c24770"/>
<evidence type="ECO:0000313" key="1">
    <source>
        <dbReference type="EMBL" id="AFJ47563.1"/>
    </source>
</evidence>
<proteinExistence type="predicted"/>
<organism evidence="1 2">
    <name type="scientific">Shimwellia blattae (strain ATCC 29907 / DSM 4481 / JCM 1650 / NBRC 105725 / CDC 9005-74)</name>
    <name type="common">Escherichia blattae</name>
    <dbReference type="NCBI Taxonomy" id="630626"/>
    <lineage>
        <taxon>Bacteria</taxon>
        <taxon>Pseudomonadati</taxon>
        <taxon>Pseudomonadota</taxon>
        <taxon>Gammaproteobacteria</taxon>
        <taxon>Enterobacterales</taxon>
        <taxon>Enterobacteriaceae</taxon>
        <taxon>Shimwellia</taxon>
    </lineage>
</organism>
<gene>
    <name evidence="1" type="ordered locus">EBL_c24770</name>
</gene>
<reference evidence="1 2" key="1">
    <citation type="journal article" date="2012" name="J. Bacteriol.">
        <title>Complete genome sequence of the B12-producing Shimwellia blattae strain DSM 4481, isolated from a cockroach.</title>
        <authorList>
            <person name="Brzuszkiewicz E."/>
            <person name="Waschkowitz T."/>
            <person name="Wiezer A."/>
            <person name="Daniel R."/>
        </authorList>
    </citation>
    <scope>NUCLEOTIDE SEQUENCE [LARGE SCALE GENOMIC DNA]</scope>
    <source>
        <strain evidence="2">ATCC 29907 / DSM 4481 / JCM 1650 / NBRC 105725 / CDC 9005-74</strain>
    </source>
</reference>
<name>I2BAK9_SHIBC</name>
<dbReference type="AlphaFoldDB" id="I2BAK9"/>
<keyword evidence="2" id="KW-1185">Reference proteome</keyword>
<protein>
    <submittedName>
        <fullName evidence="1">Uncharacterized protein</fullName>
    </submittedName>
</protein>
<accession>I2BAK9</accession>
<evidence type="ECO:0000313" key="2">
    <source>
        <dbReference type="Proteomes" id="UP000001955"/>
    </source>
</evidence>
<dbReference type="HOGENOM" id="CLU_2883453_0_0_6"/>
<dbReference type="KEGG" id="ebt:EBL_c24770"/>
<sequence length="63" mass="7479">MVKVVNYSSDDKAAIIQEVVRQHTYRRHLLRAGEVSNTRYAKEFCNLIKVRYYLKQSDEMLIS</sequence>